<dbReference type="PROSITE" id="PS50927">
    <property type="entry name" value="BULB_LECTIN"/>
    <property type="match status" value="1"/>
</dbReference>
<keyword evidence="11 19" id="KW-0472">Membrane</keyword>
<feature type="chain" id="PRO_5043651097" description="Receptor-like serine/threonine-protein kinase" evidence="20">
    <location>
        <begin position="21"/>
        <end position="812"/>
    </location>
</feature>
<evidence type="ECO:0000256" key="9">
    <source>
        <dbReference type="ARBA" id="ARBA00022840"/>
    </source>
</evidence>
<comment type="subcellular location">
    <subcellularLocation>
        <location evidence="1">Membrane</location>
        <topology evidence="1">Single-pass type I membrane protein</topology>
    </subcellularLocation>
</comment>
<evidence type="ECO:0000256" key="5">
    <source>
        <dbReference type="ARBA" id="ARBA00022692"/>
    </source>
</evidence>
<dbReference type="GO" id="GO:0048544">
    <property type="term" value="P:recognition of pollen"/>
    <property type="evidence" value="ECO:0007669"/>
    <property type="project" value="InterPro"/>
</dbReference>
<name>A0AAV1CMC6_OLDCO</name>
<dbReference type="Gene3D" id="3.30.200.20">
    <property type="entry name" value="Phosphorylase Kinase, domain 1"/>
    <property type="match status" value="1"/>
</dbReference>
<dbReference type="CDD" id="cd14066">
    <property type="entry name" value="STKc_IRAK"/>
    <property type="match status" value="1"/>
</dbReference>
<accession>A0AAV1CMC6</accession>
<feature type="signal peptide" evidence="20">
    <location>
        <begin position="1"/>
        <end position="20"/>
    </location>
</feature>
<dbReference type="EMBL" id="OX459119">
    <property type="protein sequence ID" value="CAI9096814.1"/>
    <property type="molecule type" value="Genomic_DNA"/>
</dbReference>
<dbReference type="CDD" id="cd00053">
    <property type="entry name" value="EGF"/>
    <property type="match status" value="1"/>
</dbReference>
<evidence type="ECO:0000256" key="13">
    <source>
        <dbReference type="ARBA" id="ARBA00023170"/>
    </source>
</evidence>
<dbReference type="AlphaFoldDB" id="A0AAV1CMC6"/>
<evidence type="ECO:0000256" key="16">
    <source>
        <dbReference type="ARBA" id="ARBA00048679"/>
    </source>
</evidence>
<evidence type="ECO:0000256" key="12">
    <source>
        <dbReference type="ARBA" id="ARBA00023157"/>
    </source>
</evidence>
<keyword evidence="14" id="KW-0325">Glycoprotein</keyword>
<keyword evidence="4 17" id="KW-0808">Transferase</keyword>
<comment type="catalytic activity">
    <reaction evidence="16 17">
        <text>L-seryl-[protein] + ATP = O-phospho-L-seryl-[protein] + ADP + H(+)</text>
        <dbReference type="Rhea" id="RHEA:17989"/>
        <dbReference type="Rhea" id="RHEA-COMP:9863"/>
        <dbReference type="Rhea" id="RHEA-COMP:11604"/>
        <dbReference type="ChEBI" id="CHEBI:15378"/>
        <dbReference type="ChEBI" id="CHEBI:29999"/>
        <dbReference type="ChEBI" id="CHEBI:30616"/>
        <dbReference type="ChEBI" id="CHEBI:83421"/>
        <dbReference type="ChEBI" id="CHEBI:456216"/>
        <dbReference type="EC" id="2.7.11.1"/>
    </reaction>
</comment>
<sequence length="812" mass="91205">MLLLLIFSIFSISSLHFSISQEHQTIITSFSSSDSPWTPNQHKILVSPNSTFAAGFSSLPTSPNLFTFSVWYFSISNKTIVWSANENSPVSTSASLFISPAKVLTLVNDTSSGQNLWPLNPASNTNTSELILQENGNLVFGTWQSFGIPTNSILPGQNITGTTLSSKNGKFKFLDSNQLILRDYPFNYWSNVNAFLGIDDLGKISMANNLSYISSDYGDQKLRRLTLDEDGNLRLYSFDPNSGQWMDVWRAVYNLCRIPGICGLNSVCVYDPLAISVSCICPPGFRQNLDDPNSCDRIIPMKDMAKTKFLRLDYVNFSGGGQPKQIISTVSNLTTCQAECLGMQNCLAFLFRFDGNNSCILHLDGLFYGFWATGVKGATFLRVDNSETATEPIFTGLTSVMETSCPVTIRLPFPPEESSARTRNIVIISIFFAAELISGVYFFWAFLKKYTKYRDMARIFGLETMPAGGPKRFSYSEIRDATDNFSHIIGRGSFGIVYKGNLRDGRVVAVKYLKNVTGGDADFWAEVTIIARMHHLNLVTLWGFCTEKGKRILVYEYVANGSLDKFLFQKNEVVSSRDQALGHEQDSTSGRKPVLELNIRYRIAVGVARAIAYLHEECLEWVLHCDIKPENILLGEDFCPKVSDFGLAKLRTREDRVSMSGIRGTRGYLAPEWVRGDRQITSKSDVYSFGMVLLELVTGVRNLEQQNSNMESDQWYLPMWAFDKVFKEMNVDDILDPRIREHSDSRAHMDMVDRMVKTAMWCVQDRADDRPSMGKVAKMLEGTVEITEPKRPTIFYLGVDGGNGTQYTSTRQ</sequence>
<keyword evidence="13" id="KW-0675">Receptor</keyword>
<dbReference type="Gene3D" id="1.10.510.10">
    <property type="entry name" value="Transferase(Phosphotransferase) domain 1"/>
    <property type="match status" value="1"/>
</dbReference>
<proteinExistence type="inferred from homology"/>
<keyword evidence="2 17" id="KW-0723">Serine/threonine-protein kinase</keyword>
<evidence type="ECO:0000256" key="4">
    <source>
        <dbReference type="ARBA" id="ARBA00022679"/>
    </source>
</evidence>
<evidence type="ECO:0000313" key="24">
    <source>
        <dbReference type="EMBL" id="CAI9096814.1"/>
    </source>
</evidence>
<evidence type="ECO:0000256" key="7">
    <source>
        <dbReference type="ARBA" id="ARBA00022741"/>
    </source>
</evidence>
<evidence type="ECO:0000256" key="14">
    <source>
        <dbReference type="ARBA" id="ARBA00023180"/>
    </source>
</evidence>
<dbReference type="SUPFAM" id="SSF51110">
    <property type="entry name" value="alpha-D-mannose-specific plant lectins"/>
    <property type="match status" value="1"/>
</dbReference>
<dbReference type="InterPro" id="IPR001480">
    <property type="entry name" value="Bulb-type_lectin_dom"/>
</dbReference>
<evidence type="ECO:0000256" key="6">
    <source>
        <dbReference type="ARBA" id="ARBA00022729"/>
    </source>
</evidence>
<evidence type="ECO:0000256" key="17">
    <source>
        <dbReference type="PIRNR" id="PIRNR000641"/>
    </source>
</evidence>
<evidence type="ECO:0000256" key="20">
    <source>
        <dbReference type="SAM" id="SignalP"/>
    </source>
</evidence>
<dbReference type="PROSITE" id="PS00108">
    <property type="entry name" value="PROTEIN_KINASE_ST"/>
    <property type="match status" value="1"/>
</dbReference>
<dbReference type="PANTHER" id="PTHR47974">
    <property type="entry name" value="OS07G0415500 PROTEIN"/>
    <property type="match status" value="1"/>
</dbReference>
<dbReference type="InterPro" id="IPR008271">
    <property type="entry name" value="Ser/Thr_kinase_AS"/>
</dbReference>
<feature type="transmembrane region" description="Helical" evidence="19">
    <location>
        <begin position="425"/>
        <end position="447"/>
    </location>
</feature>
<keyword evidence="3" id="KW-0245">EGF-like domain</keyword>
<evidence type="ECO:0000259" key="23">
    <source>
        <dbReference type="PROSITE" id="PS50948"/>
    </source>
</evidence>
<organism evidence="24 25">
    <name type="scientific">Oldenlandia corymbosa var. corymbosa</name>
    <dbReference type="NCBI Taxonomy" id="529605"/>
    <lineage>
        <taxon>Eukaryota</taxon>
        <taxon>Viridiplantae</taxon>
        <taxon>Streptophyta</taxon>
        <taxon>Embryophyta</taxon>
        <taxon>Tracheophyta</taxon>
        <taxon>Spermatophyta</taxon>
        <taxon>Magnoliopsida</taxon>
        <taxon>eudicotyledons</taxon>
        <taxon>Gunneridae</taxon>
        <taxon>Pentapetalae</taxon>
        <taxon>asterids</taxon>
        <taxon>lamiids</taxon>
        <taxon>Gentianales</taxon>
        <taxon>Rubiaceae</taxon>
        <taxon>Rubioideae</taxon>
        <taxon>Spermacoceae</taxon>
        <taxon>Hedyotis-Oldenlandia complex</taxon>
        <taxon>Oldenlandia</taxon>
    </lineage>
</organism>
<keyword evidence="9 17" id="KW-0067">ATP-binding</keyword>
<dbReference type="InterPro" id="IPR000719">
    <property type="entry name" value="Prot_kinase_dom"/>
</dbReference>
<dbReference type="FunFam" id="3.30.200.20:FF:000059">
    <property type="entry name" value="S-receptor-like serine/threonine-protein kinase"/>
    <property type="match status" value="1"/>
</dbReference>
<dbReference type="Pfam" id="PF00069">
    <property type="entry name" value="Pkinase"/>
    <property type="match status" value="1"/>
</dbReference>
<dbReference type="InterPro" id="IPR000858">
    <property type="entry name" value="S_locus_glycoprot_dom"/>
</dbReference>
<evidence type="ECO:0000256" key="15">
    <source>
        <dbReference type="ARBA" id="ARBA00047899"/>
    </source>
</evidence>
<dbReference type="GO" id="GO:0004674">
    <property type="term" value="F:protein serine/threonine kinase activity"/>
    <property type="evidence" value="ECO:0007669"/>
    <property type="project" value="UniProtKB-KW"/>
</dbReference>
<keyword evidence="10 19" id="KW-1133">Transmembrane helix</keyword>
<dbReference type="Gene3D" id="2.90.10.10">
    <property type="entry name" value="Bulb-type lectin domain"/>
    <property type="match status" value="1"/>
</dbReference>
<dbReference type="InterPro" id="IPR003609">
    <property type="entry name" value="Pan_app"/>
</dbReference>
<dbReference type="GO" id="GO:0016020">
    <property type="term" value="C:membrane"/>
    <property type="evidence" value="ECO:0007669"/>
    <property type="project" value="UniProtKB-SubCell"/>
</dbReference>
<dbReference type="Pfam" id="PF00954">
    <property type="entry name" value="S_locus_glycop"/>
    <property type="match status" value="1"/>
</dbReference>
<dbReference type="Pfam" id="PF00024">
    <property type="entry name" value="PAN_1"/>
    <property type="match status" value="1"/>
</dbReference>
<keyword evidence="6 20" id="KW-0732">Signal</keyword>
<dbReference type="PANTHER" id="PTHR47974:SF6">
    <property type="entry name" value="NON-SPECIFIC SERINE_THREONINE PROTEIN KINASE"/>
    <property type="match status" value="1"/>
</dbReference>
<dbReference type="PIRSF" id="PIRSF000641">
    <property type="entry name" value="SRK"/>
    <property type="match status" value="1"/>
</dbReference>
<dbReference type="Pfam" id="PF01453">
    <property type="entry name" value="B_lectin"/>
    <property type="match status" value="1"/>
</dbReference>
<feature type="binding site" evidence="18">
    <location>
        <position position="511"/>
    </location>
    <ligand>
        <name>ATP</name>
        <dbReference type="ChEBI" id="CHEBI:30616"/>
    </ligand>
</feature>
<keyword evidence="12" id="KW-1015">Disulfide bond</keyword>
<evidence type="ECO:0000259" key="22">
    <source>
        <dbReference type="PROSITE" id="PS50927"/>
    </source>
</evidence>
<reference evidence="24" key="1">
    <citation type="submission" date="2023-03" db="EMBL/GenBank/DDBJ databases">
        <authorList>
            <person name="Julca I."/>
        </authorList>
    </citation>
    <scope>NUCLEOTIDE SEQUENCE</scope>
</reference>
<evidence type="ECO:0000256" key="2">
    <source>
        <dbReference type="ARBA" id="ARBA00022527"/>
    </source>
</evidence>
<keyword evidence="7 17" id="KW-0547">Nucleotide-binding</keyword>
<dbReference type="PROSITE" id="PS50011">
    <property type="entry name" value="PROTEIN_KINASE_DOM"/>
    <property type="match status" value="1"/>
</dbReference>
<protein>
    <recommendedName>
        <fullName evidence="17">Receptor-like serine/threonine-protein kinase</fullName>
        <ecNumber evidence="17">2.7.11.1</ecNumber>
    </recommendedName>
</protein>
<dbReference type="SMART" id="SM00220">
    <property type="entry name" value="S_TKc"/>
    <property type="match status" value="1"/>
</dbReference>
<dbReference type="InterPro" id="IPR036426">
    <property type="entry name" value="Bulb-type_lectin_dom_sf"/>
</dbReference>
<keyword evidence="5 19" id="KW-0812">Transmembrane</keyword>
<evidence type="ECO:0000259" key="21">
    <source>
        <dbReference type="PROSITE" id="PS50011"/>
    </source>
</evidence>
<evidence type="ECO:0000256" key="19">
    <source>
        <dbReference type="SAM" id="Phobius"/>
    </source>
</evidence>
<evidence type="ECO:0000313" key="25">
    <source>
        <dbReference type="Proteomes" id="UP001161247"/>
    </source>
</evidence>
<dbReference type="SMART" id="SM00108">
    <property type="entry name" value="B_lectin"/>
    <property type="match status" value="1"/>
</dbReference>
<dbReference type="GO" id="GO:0005524">
    <property type="term" value="F:ATP binding"/>
    <property type="evidence" value="ECO:0007669"/>
    <property type="project" value="UniProtKB-UniRule"/>
</dbReference>
<keyword evidence="8 17" id="KW-0418">Kinase</keyword>
<dbReference type="InterPro" id="IPR017441">
    <property type="entry name" value="Protein_kinase_ATP_BS"/>
</dbReference>
<feature type="domain" description="Protein kinase" evidence="21">
    <location>
        <begin position="483"/>
        <end position="794"/>
    </location>
</feature>
<comment type="catalytic activity">
    <reaction evidence="15 17">
        <text>L-threonyl-[protein] + ATP = O-phospho-L-threonyl-[protein] + ADP + H(+)</text>
        <dbReference type="Rhea" id="RHEA:46608"/>
        <dbReference type="Rhea" id="RHEA-COMP:11060"/>
        <dbReference type="Rhea" id="RHEA-COMP:11605"/>
        <dbReference type="ChEBI" id="CHEBI:15378"/>
        <dbReference type="ChEBI" id="CHEBI:30013"/>
        <dbReference type="ChEBI" id="CHEBI:30616"/>
        <dbReference type="ChEBI" id="CHEBI:61977"/>
        <dbReference type="ChEBI" id="CHEBI:456216"/>
        <dbReference type="EC" id="2.7.11.1"/>
    </reaction>
</comment>
<dbReference type="InterPro" id="IPR011009">
    <property type="entry name" value="Kinase-like_dom_sf"/>
</dbReference>
<evidence type="ECO:0000256" key="3">
    <source>
        <dbReference type="ARBA" id="ARBA00022536"/>
    </source>
</evidence>
<dbReference type="InterPro" id="IPR024171">
    <property type="entry name" value="SRK-like_kinase"/>
</dbReference>
<evidence type="ECO:0000256" key="11">
    <source>
        <dbReference type="ARBA" id="ARBA00023136"/>
    </source>
</evidence>
<evidence type="ECO:0000256" key="1">
    <source>
        <dbReference type="ARBA" id="ARBA00004479"/>
    </source>
</evidence>
<evidence type="ECO:0000256" key="18">
    <source>
        <dbReference type="PROSITE-ProRule" id="PRU10141"/>
    </source>
</evidence>
<dbReference type="PROSITE" id="PS50948">
    <property type="entry name" value="PAN"/>
    <property type="match status" value="1"/>
</dbReference>
<dbReference type="FunFam" id="1.10.510.10:FF:000621">
    <property type="entry name" value="Serine/threonine-protein kinase"/>
    <property type="match status" value="1"/>
</dbReference>
<dbReference type="SUPFAM" id="SSF56112">
    <property type="entry name" value="Protein kinase-like (PK-like)"/>
    <property type="match status" value="1"/>
</dbReference>
<evidence type="ECO:0000256" key="10">
    <source>
        <dbReference type="ARBA" id="ARBA00022989"/>
    </source>
</evidence>
<dbReference type="EC" id="2.7.11.1" evidence="17"/>
<dbReference type="Proteomes" id="UP001161247">
    <property type="component" value="Chromosome 2"/>
</dbReference>
<evidence type="ECO:0000256" key="8">
    <source>
        <dbReference type="ARBA" id="ARBA00022777"/>
    </source>
</evidence>
<keyword evidence="25" id="KW-1185">Reference proteome</keyword>
<feature type="domain" description="Apple" evidence="23">
    <location>
        <begin position="295"/>
        <end position="385"/>
    </location>
</feature>
<comment type="similarity">
    <text evidence="17">Belongs to the protein kinase superfamily. Ser/Thr protein kinase family.</text>
</comment>
<dbReference type="PROSITE" id="PS00107">
    <property type="entry name" value="PROTEIN_KINASE_ATP"/>
    <property type="match status" value="1"/>
</dbReference>
<feature type="domain" description="Bulb-type lectin" evidence="22">
    <location>
        <begin position="30"/>
        <end position="153"/>
    </location>
</feature>
<gene>
    <name evidence="24" type="ORF">OLC1_LOCUS7475</name>
</gene>